<name>A0ABR6RZG0_9ENTR</name>
<gene>
    <name evidence="1" type="ORF">HII27_22720</name>
</gene>
<dbReference type="EMBL" id="JABBJF010000032">
    <property type="protein sequence ID" value="MBC1188507.1"/>
    <property type="molecule type" value="Genomic_DNA"/>
</dbReference>
<sequence length="80" mass="9401">MFRVILPNTYYVDHHNALCKILRTTSTTVHYQRNGHNCIASMMRFSADFEYVDGAELKQIWADIETTEHIKKLRAMKRVA</sequence>
<organism evidence="1 2">
    <name type="scientific">Kluyvera sichuanensis</name>
    <dbReference type="NCBI Taxonomy" id="2725494"/>
    <lineage>
        <taxon>Bacteria</taxon>
        <taxon>Pseudomonadati</taxon>
        <taxon>Pseudomonadota</taxon>
        <taxon>Gammaproteobacteria</taxon>
        <taxon>Enterobacterales</taxon>
        <taxon>Enterobacteriaceae</taxon>
        <taxon>Kluyvera</taxon>
    </lineage>
</organism>
<reference evidence="1 2" key="1">
    <citation type="submission" date="2020-04" db="EMBL/GenBank/DDBJ databases">
        <title>The draft genome of Kluyvera sichuanensis strain SCKS090646.</title>
        <authorList>
            <person name="Wei L."/>
            <person name="Liu L."/>
            <person name="Feng Y."/>
            <person name="Zong Z."/>
        </authorList>
    </citation>
    <scope>NUCLEOTIDE SEQUENCE [LARGE SCALE GENOMIC DNA]</scope>
    <source>
        <strain evidence="1 2">090646</strain>
    </source>
</reference>
<keyword evidence="2" id="KW-1185">Reference proteome</keyword>
<evidence type="ECO:0000313" key="2">
    <source>
        <dbReference type="Proteomes" id="UP000607331"/>
    </source>
</evidence>
<accession>A0ABR6RZG0</accession>
<dbReference type="Pfam" id="PF13973">
    <property type="entry name" value="DUF4222"/>
    <property type="match status" value="1"/>
</dbReference>
<dbReference type="RefSeq" id="WP_185669658.1">
    <property type="nucleotide sequence ID" value="NZ_JABBJF010000032.1"/>
</dbReference>
<dbReference type="Proteomes" id="UP000607331">
    <property type="component" value="Unassembled WGS sequence"/>
</dbReference>
<proteinExistence type="predicted"/>
<protein>
    <submittedName>
        <fullName evidence="1">DUF4222 domain-containing protein</fullName>
    </submittedName>
</protein>
<dbReference type="InterPro" id="IPR025317">
    <property type="entry name" value="DUF4222"/>
</dbReference>
<comment type="caution">
    <text evidence="1">The sequence shown here is derived from an EMBL/GenBank/DDBJ whole genome shotgun (WGS) entry which is preliminary data.</text>
</comment>
<evidence type="ECO:0000313" key="1">
    <source>
        <dbReference type="EMBL" id="MBC1188507.1"/>
    </source>
</evidence>